<dbReference type="Pfam" id="PF00923">
    <property type="entry name" value="TAL_FSA"/>
    <property type="match status" value="1"/>
</dbReference>
<dbReference type="Proteomes" id="UP000757435">
    <property type="component" value="Unassembled WGS sequence"/>
</dbReference>
<evidence type="ECO:0000313" key="2">
    <source>
        <dbReference type="EMBL" id="MBW4660798.1"/>
    </source>
</evidence>
<comment type="caution">
    <text evidence="2">The sequence shown here is derived from an EMBL/GenBank/DDBJ whole genome shotgun (WGS) entry which is preliminary data.</text>
</comment>
<dbReference type="NCBIfam" id="TIGR02134">
    <property type="entry name" value="transald_staph"/>
    <property type="match status" value="1"/>
</dbReference>
<keyword evidence="2" id="KW-0808">Transferase</keyword>
<keyword evidence="1" id="KW-0704">Schiff base</keyword>
<reference evidence="2" key="1">
    <citation type="submission" date="2021-05" db="EMBL/GenBank/DDBJ databases">
        <authorList>
            <person name="Pietrasiak N."/>
            <person name="Ward R."/>
            <person name="Stajich J.E."/>
            <person name="Kurbessoian T."/>
        </authorList>
    </citation>
    <scope>NUCLEOTIDE SEQUENCE</scope>
    <source>
        <strain evidence="2">UHER 2000/2452</strain>
    </source>
</reference>
<name>A0A951QGI0_9CYAN</name>
<gene>
    <name evidence="2" type="ORF">KME15_19155</name>
</gene>
<organism evidence="2 3">
    <name type="scientific">Drouetiella hepatica Uher 2000/2452</name>
    <dbReference type="NCBI Taxonomy" id="904376"/>
    <lineage>
        <taxon>Bacteria</taxon>
        <taxon>Bacillati</taxon>
        <taxon>Cyanobacteriota</taxon>
        <taxon>Cyanophyceae</taxon>
        <taxon>Oculatellales</taxon>
        <taxon>Oculatellaceae</taxon>
        <taxon>Drouetiella</taxon>
    </lineage>
</organism>
<dbReference type="Gene3D" id="3.20.20.70">
    <property type="entry name" value="Aldolase class I"/>
    <property type="match status" value="1"/>
</dbReference>
<dbReference type="GO" id="GO:0005975">
    <property type="term" value="P:carbohydrate metabolic process"/>
    <property type="evidence" value="ECO:0007669"/>
    <property type="project" value="InterPro"/>
</dbReference>
<dbReference type="InterPro" id="IPR013785">
    <property type="entry name" value="Aldolase_TIM"/>
</dbReference>
<dbReference type="EMBL" id="JAHHHD010000026">
    <property type="protein sequence ID" value="MBW4660798.1"/>
    <property type="molecule type" value="Genomic_DNA"/>
</dbReference>
<dbReference type="PANTHER" id="PTHR10683:SF40">
    <property type="entry name" value="FRUCTOSE-6-PHOSPHATE ALDOLASE 1-RELATED"/>
    <property type="match status" value="1"/>
</dbReference>
<dbReference type="AlphaFoldDB" id="A0A951QGI0"/>
<reference evidence="2" key="2">
    <citation type="journal article" date="2022" name="Microbiol. Resour. Announc.">
        <title>Metagenome Sequencing to Explore Phylogenomics of Terrestrial Cyanobacteria.</title>
        <authorList>
            <person name="Ward R.D."/>
            <person name="Stajich J.E."/>
            <person name="Johansen J.R."/>
            <person name="Huntemann M."/>
            <person name="Clum A."/>
            <person name="Foster B."/>
            <person name="Foster B."/>
            <person name="Roux S."/>
            <person name="Palaniappan K."/>
            <person name="Varghese N."/>
            <person name="Mukherjee S."/>
            <person name="Reddy T.B.K."/>
            <person name="Daum C."/>
            <person name="Copeland A."/>
            <person name="Chen I.A."/>
            <person name="Ivanova N.N."/>
            <person name="Kyrpides N.C."/>
            <person name="Shapiro N."/>
            <person name="Eloe-Fadrosh E.A."/>
            <person name="Pietrasiak N."/>
        </authorList>
    </citation>
    <scope>NUCLEOTIDE SEQUENCE</scope>
    <source>
        <strain evidence="2">UHER 2000/2452</strain>
    </source>
</reference>
<dbReference type="EC" id="2.2.1.2" evidence="2"/>
<dbReference type="GO" id="GO:0004801">
    <property type="term" value="F:transaldolase activity"/>
    <property type="evidence" value="ECO:0007669"/>
    <property type="project" value="UniProtKB-EC"/>
</dbReference>
<accession>A0A951QGI0</accession>
<proteinExistence type="predicted"/>
<dbReference type="InterPro" id="IPR001585">
    <property type="entry name" value="TAL/FSA"/>
</dbReference>
<protein>
    <submittedName>
        <fullName evidence="2">Transaldolase</fullName>
        <ecNumber evidence="2">2.2.1.2</ecNumber>
    </submittedName>
</protein>
<evidence type="ECO:0000256" key="1">
    <source>
        <dbReference type="ARBA" id="ARBA00023270"/>
    </source>
</evidence>
<evidence type="ECO:0000313" key="3">
    <source>
        <dbReference type="Proteomes" id="UP000757435"/>
    </source>
</evidence>
<dbReference type="SUPFAM" id="SSF51569">
    <property type="entry name" value="Aldolase"/>
    <property type="match status" value="1"/>
</dbReference>
<dbReference type="InterPro" id="IPR011861">
    <property type="entry name" value="Transald_staph-type"/>
</dbReference>
<dbReference type="PANTHER" id="PTHR10683">
    <property type="entry name" value="TRANSALDOLASE"/>
    <property type="match status" value="1"/>
</dbReference>
<sequence length="235" mass="26021">MLKIKLFADGANLDDMLAAYQGGVVQGFTTNPTLMRRAGVMDYESFAREVLEIIPDRPISFEVFADDFETMYRQALQINTWGENVYVKIPITNTKGESAVPLIKRLVGDGIKLNVTAILTLEQVQATNRVLSPMIPSVVSVFAGRIADTGIDPVPLMTAAAQMLRIESKAELLWASPREVLNVYQADACGCDIITATNDILKKLSMFGKDLDELSRETVQMFYDDARKAGFQIEC</sequence>